<comment type="similarity">
    <text evidence="6">Belongs to the RNase D family.</text>
</comment>
<evidence type="ECO:0000256" key="3">
    <source>
        <dbReference type="ARBA" id="ARBA00022722"/>
    </source>
</evidence>
<dbReference type="InterPro" id="IPR044876">
    <property type="entry name" value="HRDC_dom_sf"/>
</dbReference>
<dbReference type="RefSeq" id="WP_305907712.1">
    <property type="nucleotide sequence ID" value="NZ_CP157743.1"/>
</dbReference>
<dbReference type="CDD" id="cd06142">
    <property type="entry name" value="RNaseD_exo"/>
    <property type="match status" value="1"/>
</dbReference>
<dbReference type="KEGG" id="mech:Q9L42_014390"/>
<evidence type="ECO:0000256" key="2">
    <source>
        <dbReference type="ARBA" id="ARBA00022694"/>
    </source>
</evidence>
<evidence type="ECO:0000256" key="6">
    <source>
        <dbReference type="HAMAP-Rule" id="MF_01899"/>
    </source>
</evidence>
<keyword evidence="3 6" id="KW-0540">Nuclease</keyword>
<dbReference type="NCBIfam" id="TIGR01388">
    <property type="entry name" value="rnd"/>
    <property type="match status" value="1"/>
</dbReference>
<protein>
    <recommendedName>
        <fullName evidence="6">Ribonuclease D</fullName>
        <shortName evidence="6">RNase D</shortName>
        <ecNumber evidence="6">3.1.13.5</ecNumber>
    </recommendedName>
</protein>
<organism evidence="8 9">
    <name type="scientific">Methylomarinum roseum</name>
    <dbReference type="NCBI Taxonomy" id="3067653"/>
    <lineage>
        <taxon>Bacteria</taxon>
        <taxon>Pseudomonadati</taxon>
        <taxon>Pseudomonadota</taxon>
        <taxon>Gammaproteobacteria</taxon>
        <taxon>Methylococcales</taxon>
        <taxon>Methylococcaceae</taxon>
        <taxon>Methylomarinum</taxon>
    </lineage>
</organism>
<keyword evidence="2 6" id="KW-0819">tRNA processing</keyword>
<keyword evidence="1 6" id="KW-0963">Cytoplasm</keyword>
<dbReference type="GO" id="GO:0003676">
    <property type="term" value="F:nucleic acid binding"/>
    <property type="evidence" value="ECO:0007669"/>
    <property type="project" value="InterPro"/>
</dbReference>
<dbReference type="GO" id="GO:0042780">
    <property type="term" value="P:tRNA 3'-end processing"/>
    <property type="evidence" value="ECO:0007669"/>
    <property type="project" value="UniProtKB-UniRule"/>
</dbReference>
<feature type="domain" description="HRDC" evidence="7">
    <location>
        <begin position="210"/>
        <end position="290"/>
    </location>
</feature>
<dbReference type="EMBL" id="CP157743">
    <property type="protein sequence ID" value="XBS19541.1"/>
    <property type="molecule type" value="Genomic_DNA"/>
</dbReference>
<dbReference type="SUPFAM" id="SSF53098">
    <property type="entry name" value="Ribonuclease H-like"/>
    <property type="match status" value="1"/>
</dbReference>
<comment type="function">
    <text evidence="6">Exonuclease involved in the 3' processing of various precursor tRNAs. Initiates hydrolysis at the 3'-terminus of an RNA molecule and releases 5'-mononucleotides.</text>
</comment>
<dbReference type="InterPro" id="IPR002562">
    <property type="entry name" value="3'-5'_exonuclease_dom"/>
</dbReference>
<comment type="catalytic activity">
    <reaction evidence="6">
        <text>Exonucleolytic cleavage that removes extra residues from the 3'-terminus of tRNA to produce 5'-mononucleotides.</text>
        <dbReference type="EC" id="3.1.13.5"/>
    </reaction>
</comment>
<dbReference type="PANTHER" id="PTHR47649">
    <property type="entry name" value="RIBONUCLEASE D"/>
    <property type="match status" value="1"/>
</dbReference>
<proteinExistence type="inferred from homology"/>
<dbReference type="SMART" id="SM00474">
    <property type="entry name" value="35EXOc"/>
    <property type="match status" value="1"/>
</dbReference>
<dbReference type="PANTHER" id="PTHR47649:SF1">
    <property type="entry name" value="RIBONUCLEASE D"/>
    <property type="match status" value="1"/>
</dbReference>
<dbReference type="Proteomes" id="UP001225378">
    <property type="component" value="Chromosome"/>
</dbReference>
<evidence type="ECO:0000256" key="4">
    <source>
        <dbReference type="ARBA" id="ARBA00022801"/>
    </source>
</evidence>
<dbReference type="EC" id="3.1.13.5" evidence="6"/>
<evidence type="ECO:0000259" key="7">
    <source>
        <dbReference type="PROSITE" id="PS50967"/>
    </source>
</evidence>
<dbReference type="Pfam" id="PF01612">
    <property type="entry name" value="DNA_pol_A_exo1"/>
    <property type="match status" value="1"/>
</dbReference>
<sequence>MTIQYINTTEKLDALCQQILQEPWIALDTEFLREKTYYPQFCLLQIATPEWVACIDPLALPDLDKLFDAIYQPTITKVLHSCRQDLEIFYQLTGKVPEPVFDTQIAAPLLGFQENPGYAMLVSNFLNINLSKAHTRTDWSVRPLSEAQIQYAADDVIYLCKIYQIMCEQLEKLGRLHWLENDFKQLNDTELYQISPSNAWLKIKGKNKLTGKQLSIIQALSEWRESTAQSVNKPRNWLIRDDMMLELAKLQPATVSELAKVRNINERLVRRYGNVLCDLINEAKQHPPKPLHENGKPPKKTQQQEAVLDVLTAIVRIRAEQNSLNPVVLATRKDLEKLIYADEDNPLLQGWRHSMVGEELQCLLEGRCALKLTPESVIVNQA</sequence>
<dbReference type="InterPro" id="IPR006292">
    <property type="entry name" value="RNase_D"/>
</dbReference>
<dbReference type="GO" id="GO:0000166">
    <property type="term" value="F:nucleotide binding"/>
    <property type="evidence" value="ECO:0007669"/>
    <property type="project" value="InterPro"/>
</dbReference>
<dbReference type="GO" id="GO:0008408">
    <property type="term" value="F:3'-5' exonuclease activity"/>
    <property type="evidence" value="ECO:0007669"/>
    <property type="project" value="InterPro"/>
</dbReference>
<dbReference type="Gene3D" id="3.30.420.10">
    <property type="entry name" value="Ribonuclease H-like superfamily/Ribonuclease H"/>
    <property type="match status" value="1"/>
</dbReference>
<reference evidence="8 9" key="1">
    <citation type="journal article" date="2024" name="Microbiology">
        <title>Methylomarinum rosea sp. nov., a novel halophilic methanotrophic bacterium from the hypersaline Lake Elton.</title>
        <authorList>
            <person name="Suleimanov R.Z."/>
            <person name="Oshkin I.Y."/>
            <person name="Danilova O.V."/>
            <person name="Suzina N.E."/>
            <person name="Dedysh S.N."/>
        </authorList>
    </citation>
    <scope>NUCLEOTIDE SEQUENCE [LARGE SCALE GENOMIC DNA]</scope>
    <source>
        <strain evidence="8 9">Ch1-1</strain>
    </source>
</reference>
<dbReference type="SUPFAM" id="SSF47819">
    <property type="entry name" value="HRDC-like"/>
    <property type="match status" value="2"/>
</dbReference>
<dbReference type="InterPro" id="IPR051086">
    <property type="entry name" value="RNase_D-like"/>
</dbReference>
<evidence type="ECO:0000256" key="1">
    <source>
        <dbReference type="ARBA" id="ARBA00022490"/>
    </source>
</evidence>
<dbReference type="GO" id="GO:0033890">
    <property type="term" value="F:ribonuclease D activity"/>
    <property type="evidence" value="ECO:0007669"/>
    <property type="project" value="UniProtKB-UniRule"/>
</dbReference>
<keyword evidence="4 6" id="KW-0378">Hydrolase</keyword>
<comment type="cofactor">
    <cofactor evidence="6">
        <name>a divalent metal cation</name>
        <dbReference type="ChEBI" id="CHEBI:60240"/>
    </cofactor>
</comment>
<evidence type="ECO:0000313" key="8">
    <source>
        <dbReference type="EMBL" id="XBS19541.1"/>
    </source>
</evidence>
<dbReference type="GO" id="GO:0005737">
    <property type="term" value="C:cytoplasm"/>
    <property type="evidence" value="ECO:0007669"/>
    <property type="project" value="UniProtKB-SubCell"/>
</dbReference>
<evidence type="ECO:0000313" key="9">
    <source>
        <dbReference type="Proteomes" id="UP001225378"/>
    </source>
</evidence>
<dbReference type="InterPro" id="IPR012337">
    <property type="entry name" value="RNaseH-like_sf"/>
</dbReference>
<accession>A0AAU7NSB4</accession>
<comment type="subcellular location">
    <subcellularLocation>
        <location evidence="6">Cytoplasm</location>
    </subcellularLocation>
</comment>
<evidence type="ECO:0000256" key="5">
    <source>
        <dbReference type="ARBA" id="ARBA00022839"/>
    </source>
</evidence>
<dbReference type="InterPro" id="IPR036397">
    <property type="entry name" value="RNaseH_sf"/>
</dbReference>
<dbReference type="InterPro" id="IPR010997">
    <property type="entry name" value="HRDC-like_sf"/>
</dbReference>
<dbReference type="PROSITE" id="PS50967">
    <property type="entry name" value="HRDC"/>
    <property type="match status" value="1"/>
</dbReference>
<dbReference type="Gene3D" id="1.10.150.80">
    <property type="entry name" value="HRDC domain"/>
    <property type="match status" value="2"/>
</dbReference>
<dbReference type="Pfam" id="PF00570">
    <property type="entry name" value="HRDC"/>
    <property type="match status" value="1"/>
</dbReference>
<dbReference type="InterPro" id="IPR002121">
    <property type="entry name" value="HRDC_dom"/>
</dbReference>
<dbReference type="HAMAP" id="MF_01899">
    <property type="entry name" value="RNase_D"/>
    <property type="match status" value="1"/>
</dbReference>
<keyword evidence="9" id="KW-1185">Reference proteome</keyword>
<gene>
    <name evidence="6 8" type="primary">rnd</name>
    <name evidence="8" type="ORF">Q9L42_014390</name>
</gene>
<dbReference type="AlphaFoldDB" id="A0AAU7NSB4"/>
<keyword evidence="5 6" id="KW-0269">Exonuclease</keyword>
<name>A0AAU7NSB4_9GAMM</name>
<dbReference type="SMART" id="SM00341">
    <property type="entry name" value="HRDC"/>
    <property type="match status" value="1"/>
</dbReference>